<evidence type="ECO:0000256" key="5">
    <source>
        <dbReference type="SAM" id="Phobius"/>
    </source>
</evidence>
<proteinExistence type="predicted"/>
<dbReference type="InterPro" id="IPR020846">
    <property type="entry name" value="MFS_dom"/>
</dbReference>
<dbReference type="Pfam" id="PF07690">
    <property type="entry name" value="MFS_1"/>
    <property type="match status" value="1"/>
</dbReference>
<name>A0ABV4R6W3_9ACTN</name>
<keyword evidence="8" id="KW-1185">Reference proteome</keyword>
<dbReference type="InterPro" id="IPR036259">
    <property type="entry name" value="MFS_trans_sf"/>
</dbReference>
<feature type="transmembrane region" description="Helical" evidence="5">
    <location>
        <begin position="63"/>
        <end position="82"/>
    </location>
</feature>
<accession>A0ABV4R6W3</accession>
<gene>
    <name evidence="7" type="ORF">SM436_25985</name>
</gene>
<keyword evidence="3 5" id="KW-1133">Transmembrane helix</keyword>
<dbReference type="CDD" id="cd17321">
    <property type="entry name" value="MFS_MMR_MDR_like"/>
    <property type="match status" value="1"/>
</dbReference>
<dbReference type="PRINTS" id="PR01036">
    <property type="entry name" value="TCRTETB"/>
</dbReference>
<evidence type="ECO:0000313" key="8">
    <source>
        <dbReference type="Proteomes" id="UP001569904"/>
    </source>
</evidence>
<evidence type="ECO:0000313" key="7">
    <source>
        <dbReference type="EMBL" id="MFA1557142.1"/>
    </source>
</evidence>
<comment type="caution">
    <text evidence="7">The sequence shown here is derived from an EMBL/GenBank/DDBJ whole genome shotgun (WGS) entry which is preliminary data.</text>
</comment>
<feature type="transmembrane region" description="Helical" evidence="5">
    <location>
        <begin position="115"/>
        <end position="136"/>
    </location>
</feature>
<feature type="transmembrane region" description="Helical" evidence="5">
    <location>
        <begin position="424"/>
        <end position="442"/>
    </location>
</feature>
<keyword evidence="2 5" id="KW-0812">Transmembrane</keyword>
<evidence type="ECO:0000256" key="1">
    <source>
        <dbReference type="ARBA" id="ARBA00004651"/>
    </source>
</evidence>
<dbReference type="SUPFAM" id="SSF103473">
    <property type="entry name" value="MFS general substrate transporter"/>
    <property type="match status" value="1"/>
</dbReference>
<sequence>MTVTDQAATLPASAGRREWLGLMALLLGAAMDLIDTGIVNVAIPSIQADRGLGGASGATAEWLVAGYTLSYGVLLITGGWLGDRFGYRSTFLAGTAMFVVTSLACGLAPTSDALVVARFVQGAAAAMMTPQVLSVIQTHLPREDRGKAFGLFSLVLAIGLVAGPQVSGVLVSSDAFGLGWRSVFLINLPIGLLSLIMAALFVPRSERRRSLDLDLAGVAVLSVALMMLFYPLVEGRELGWPWWAVALLVASLPVFAVFAWTQVRCERAGRTPLIRPGLFRMRSFTGGMLAQAVFFAGVPGVFLALTLTLQTGLGFSPLHAGLTGLPWTIGIALTARQAPKLVAKFGRLVPLLGAIAIGASMAGLLLVVKMAGSGITSWHFAPALLVGGLGMGLVAPTLVNVALSDVPQNEAGSASGAVTTSGQIGSGAGVAVIGLIFFGALPRDADFAADGGTAFVDAFSRALLAGMAIFALSAVLMFLLPKRPPTPNGS</sequence>
<feature type="domain" description="Major facilitator superfamily (MFS) profile" evidence="6">
    <location>
        <begin position="21"/>
        <end position="485"/>
    </location>
</feature>
<dbReference type="EMBL" id="JAXCEH010000019">
    <property type="protein sequence ID" value="MFA1557142.1"/>
    <property type="molecule type" value="Genomic_DNA"/>
</dbReference>
<feature type="transmembrane region" description="Helical" evidence="5">
    <location>
        <begin position="284"/>
        <end position="305"/>
    </location>
</feature>
<reference evidence="7 8" key="1">
    <citation type="submission" date="2023-11" db="EMBL/GenBank/DDBJ databases">
        <title>Actinomadura monticuli sp. nov., isolated from volcanic ash.</title>
        <authorList>
            <person name="Lee S.D."/>
            <person name="Yang H."/>
            <person name="Kim I.S."/>
        </authorList>
    </citation>
    <scope>NUCLEOTIDE SEQUENCE [LARGE SCALE GENOMIC DNA]</scope>
    <source>
        <strain evidence="7 8">DSM 45346</strain>
    </source>
</reference>
<feature type="transmembrane region" description="Helical" evidence="5">
    <location>
        <begin position="148"/>
        <end position="166"/>
    </location>
</feature>
<feature type="transmembrane region" description="Helical" evidence="5">
    <location>
        <begin position="89"/>
        <end position="109"/>
    </location>
</feature>
<protein>
    <submittedName>
        <fullName evidence="7">MFS transporter</fullName>
    </submittedName>
</protein>
<dbReference type="Proteomes" id="UP001569904">
    <property type="component" value="Unassembled WGS sequence"/>
</dbReference>
<feature type="transmembrane region" description="Helical" evidence="5">
    <location>
        <begin position="317"/>
        <end position="336"/>
    </location>
</feature>
<dbReference type="RefSeq" id="WP_371943885.1">
    <property type="nucleotide sequence ID" value="NZ_JAXCEH010000019.1"/>
</dbReference>
<dbReference type="PANTHER" id="PTHR42718">
    <property type="entry name" value="MAJOR FACILITATOR SUPERFAMILY MULTIDRUG TRANSPORTER MFSC"/>
    <property type="match status" value="1"/>
</dbReference>
<feature type="transmembrane region" description="Helical" evidence="5">
    <location>
        <begin position="348"/>
        <end position="368"/>
    </location>
</feature>
<feature type="transmembrane region" description="Helical" evidence="5">
    <location>
        <begin position="213"/>
        <end position="230"/>
    </location>
</feature>
<evidence type="ECO:0000256" key="3">
    <source>
        <dbReference type="ARBA" id="ARBA00022989"/>
    </source>
</evidence>
<evidence type="ECO:0000256" key="2">
    <source>
        <dbReference type="ARBA" id="ARBA00022692"/>
    </source>
</evidence>
<dbReference type="PROSITE" id="PS50850">
    <property type="entry name" value="MFS"/>
    <property type="match status" value="1"/>
</dbReference>
<feature type="transmembrane region" description="Helical" evidence="5">
    <location>
        <begin position="20"/>
        <end position="43"/>
    </location>
</feature>
<dbReference type="PANTHER" id="PTHR42718:SF39">
    <property type="entry name" value="ACTINORHODIN TRANSPORTER-RELATED"/>
    <property type="match status" value="1"/>
</dbReference>
<keyword evidence="4 5" id="KW-0472">Membrane</keyword>
<evidence type="ECO:0000256" key="4">
    <source>
        <dbReference type="ARBA" id="ARBA00023136"/>
    </source>
</evidence>
<comment type="subcellular location">
    <subcellularLocation>
        <location evidence="1">Cell membrane</location>
        <topology evidence="1">Multi-pass membrane protein</topology>
    </subcellularLocation>
</comment>
<feature type="transmembrane region" description="Helical" evidence="5">
    <location>
        <begin position="380"/>
        <end position="403"/>
    </location>
</feature>
<dbReference type="Gene3D" id="1.20.1250.20">
    <property type="entry name" value="MFS general substrate transporter like domains"/>
    <property type="match status" value="2"/>
</dbReference>
<feature type="transmembrane region" description="Helical" evidence="5">
    <location>
        <begin position="178"/>
        <end position="201"/>
    </location>
</feature>
<feature type="transmembrane region" description="Helical" evidence="5">
    <location>
        <begin position="242"/>
        <end position="263"/>
    </location>
</feature>
<feature type="transmembrane region" description="Helical" evidence="5">
    <location>
        <begin position="462"/>
        <end position="480"/>
    </location>
</feature>
<evidence type="ECO:0000259" key="6">
    <source>
        <dbReference type="PROSITE" id="PS50850"/>
    </source>
</evidence>
<dbReference type="InterPro" id="IPR011701">
    <property type="entry name" value="MFS"/>
</dbReference>
<organism evidence="7 8">
    <name type="scientific">Actinomadura chokoriensis</name>
    <dbReference type="NCBI Taxonomy" id="454156"/>
    <lineage>
        <taxon>Bacteria</taxon>
        <taxon>Bacillati</taxon>
        <taxon>Actinomycetota</taxon>
        <taxon>Actinomycetes</taxon>
        <taxon>Streptosporangiales</taxon>
        <taxon>Thermomonosporaceae</taxon>
        <taxon>Actinomadura</taxon>
    </lineage>
</organism>